<keyword evidence="10" id="KW-1185">Reference proteome</keyword>
<dbReference type="EMBL" id="RQGF01000012">
    <property type="protein sequence ID" value="TGL63477.1"/>
    <property type="molecule type" value="Genomic_DNA"/>
</dbReference>
<gene>
    <name evidence="9" type="ORF">EHQ64_05865</name>
</gene>
<dbReference type="UniPathway" id="UPA00219"/>
<dbReference type="GO" id="GO:0008360">
    <property type="term" value="P:regulation of cell shape"/>
    <property type="evidence" value="ECO:0007669"/>
    <property type="project" value="UniProtKB-UniRule"/>
</dbReference>
<feature type="active site" description="Nucleophile" evidence="7">
    <location>
        <position position="178"/>
    </location>
</feature>
<evidence type="ECO:0000256" key="4">
    <source>
        <dbReference type="ARBA" id="ARBA00022960"/>
    </source>
</evidence>
<keyword evidence="4 7" id="KW-0133">Cell shape</keyword>
<keyword evidence="5 7" id="KW-0573">Peptidoglycan synthesis</keyword>
<proteinExistence type="inferred from homology"/>
<sequence>MFHLKKKSAFIVLGLVLVCSGVYLLRKSGSISYLFAIIKGKKTVDQVLQRTEPIVDRKYKELFSSKGISYPPAEILLVAYKLEKSLELWARSSGDFKLIRSFPIQKASGKLGPKLAEGDSQVPEGIYQIIGLNPNSSFHLSLKLNYPNDFDLEKGRLDHRDRLGNDIFIHGKAASIGCLAMGDEIIEDLFTLVAKTGKENVSVIISPNRKVNKLPEVVYPNWAEELYTDIKRELYIKKINTGSDR</sequence>
<dbReference type="OrthoDB" id="9809748at2"/>
<dbReference type="InterPro" id="IPR005490">
    <property type="entry name" value="LD_TPept_cat_dom"/>
</dbReference>
<evidence type="ECO:0000313" key="10">
    <source>
        <dbReference type="Proteomes" id="UP000297762"/>
    </source>
</evidence>
<evidence type="ECO:0000256" key="6">
    <source>
        <dbReference type="ARBA" id="ARBA00023316"/>
    </source>
</evidence>
<evidence type="ECO:0000256" key="7">
    <source>
        <dbReference type="PROSITE-ProRule" id="PRU01373"/>
    </source>
</evidence>
<dbReference type="GO" id="GO:0016740">
    <property type="term" value="F:transferase activity"/>
    <property type="evidence" value="ECO:0007669"/>
    <property type="project" value="UniProtKB-KW"/>
</dbReference>
<dbReference type="GO" id="GO:0004180">
    <property type="term" value="F:carboxypeptidase activity"/>
    <property type="evidence" value="ECO:0007669"/>
    <property type="project" value="UniProtKB-ARBA"/>
</dbReference>
<dbReference type="SUPFAM" id="SSF141523">
    <property type="entry name" value="L,D-transpeptidase catalytic domain-like"/>
    <property type="match status" value="1"/>
</dbReference>
<reference evidence="9" key="1">
    <citation type="journal article" date="2019" name="PLoS Negl. Trop. Dis.">
        <title>Revisiting the worldwide diversity of Leptospira species in the environment.</title>
        <authorList>
            <person name="Vincent A.T."/>
            <person name="Schiettekatte O."/>
            <person name="Bourhy P."/>
            <person name="Veyrier F.J."/>
            <person name="Picardeau M."/>
        </authorList>
    </citation>
    <scope>NUCLEOTIDE SEQUENCE [LARGE SCALE GENOMIC DNA]</scope>
    <source>
        <strain evidence="9">201702455</strain>
    </source>
</reference>
<dbReference type="PROSITE" id="PS52029">
    <property type="entry name" value="LD_TPASE"/>
    <property type="match status" value="1"/>
</dbReference>
<keyword evidence="3" id="KW-0808">Transferase</keyword>
<organism evidence="9 10">
    <name type="scientific">Leptospira sarikeiensis</name>
    <dbReference type="NCBI Taxonomy" id="2484943"/>
    <lineage>
        <taxon>Bacteria</taxon>
        <taxon>Pseudomonadati</taxon>
        <taxon>Spirochaetota</taxon>
        <taxon>Spirochaetia</taxon>
        <taxon>Leptospirales</taxon>
        <taxon>Leptospiraceae</taxon>
        <taxon>Leptospira</taxon>
    </lineage>
</organism>
<evidence type="ECO:0000256" key="3">
    <source>
        <dbReference type="ARBA" id="ARBA00022679"/>
    </source>
</evidence>
<dbReference type="Pfam" id="PF03734">
    <property type="entry name" value="YkuD"/>
    <property type="match status" value="1"/>
</dbReference>
<evidence type="ECO:0000256" key="2">
    <source>
        <dbReference type="ARBA" id="ARBA00005992"/>
    </source>
</evidence>
<dbReference type="GO" id="GO:0009252">
    <property type="term" value="P:peptidoglycan biosynthetic process"/>
    <property type="evidence" value="ECO:0007669"/>
    <property type="project" value="UniProtKB-UniPathway"/>
</dbReference>
<comment type="similarity">
    <text evidence="2">Belongs to the YkuD family.</text>
</comment>
<dbReference type="PANTHER" id="PTHR36699:SF1">
    <property type="entry name" value="L,D-TRANSPEPTIDASE YAFK-RELATED"/>
    <property type="match status" value="1"/>
</dbReference>
<evidence type="ECO:0000256" key="1">
    <source>
        <dbReference type="ARBA" id="ARBA00004752"/>
    </source>
</evidence>
<feature type="active site" description="Proton donor/acceptor" evidence="7">
    <location>
        <position position="170"/>
    </location>
</feature>
<accession>A0A4R9K9W4</accession>
<dbReference type="InterPro" id="IPR038063">
    <property type="entry name" value="Transpep_catalytic_dom"/>
</dbReference>
<feature type="domain" description="L,D-TPase catalytic" evidence="8">
    <location>
        <begin position="75"/>
        <end position="206"/>
    </location>
</feature>
<dbReference type="CDD" id="cd16913">
    <property type="entry name" value="YkuD_like"/>
    <property type="match status" value="1"/>
</dbReference>
<name>A0A4R9K9W4_9LEPT</name>
<keyword evidence="6 7" id="KW-0961">Cell wall biogenesis/degradation</keyword>
<evidence type="ECO:0000256" key="5">
    <source>
        <dbReference type="ARBA" id="ARBA00022984"/>
    </source>
</evidence>
<protein>
    <recommendedName>
        <fullName evidence="8">L,D-TPase catalytic domain-containing protein</fullName>
    </recommendedName>
</protein>
<comment type="caution">
    <text evidence="9">The sequence shown here is derived from an EMBL/GenBank/DDBJ whole genome shotgun (WGS) entry which is preliminary data.</text>
</comment>
<comment type="pathway">
    <text evidence="1 7">Cell wall biogenesis; peptidoglycan biosynthesis.</text>
</comment>
<evidence type="ECO:0000259" key="8">
    <source>
        <dbReference type="PROSITE" id="PS52029"/>
    </source>
</evidence>
<dbReference type="PANTHER" id="PTHR36699">
    <property type="entry name" value="LD-TRANSPEPTIDASE"/>
    <property type="match status" value="1"/>
</dbReference>
<evidence type="ECO:0000313" key="9">
    <source>
        <dbReference type="EMBL" id="TGL63477.1"/>
    </source>
</evidence>
<dbReference type="AlphaFoldDB" id="A0A4R9K9W4"/>
<dbReference type="Proteomes" id="UP000297762">
    <property type="component" value="Unassembled WGS sequence"/>
</dbReference>
<dbReference type="GO" id="GO:0071555">
    <property type="term" value="P:cell wall organization"/>
    <property type="evidence" value="ECO:0007669"/>
    <property type="project" value="UniProtKB-UniRule"/>
</dbReference>